<organism evidence="1 2">
    <name type="scientific">Saxophila tyrrhenica</name>
    <dbReference type="NCBI Taxonomy" id="1690608"/>
    <lineage>
        <taxon>Eukaryota</taxon>
        <taxon>Fungi</taxon>
        <taxon>Dikarya</taxon>
        <taxon>Ascomycota</taxon>
        <taxon>Pezizomycotina</taxon>
        <taxon>Dothideomycetes</taxon>
        <taxon>Dothideomycetidae</taxon>
        <taxon>Mycosphaerellales</taxon>
        <taxon>Extremaceae</taxon>
        <taxon>Saxophila</taxon>
    </lineage>
</organism>
<name>A0AAV9PPK0_9PEZI</name>
<reference evidence="1 2" key="1">
    <citation type="submission" date="2023-08" db="EMBL/GenBank/DDBJ databases">
        <title>Black Yeasts Isolated from many extreme environments.</title>
        <authorList>
            <person name="Coleine C."/>
            <person name="Stajich J.E."/>
            <person name="Selbmann L."/>
        </authorList>
    </citation>
    <scope>NUCLEOTIDE SEQUENCE [LARGE SCALE GENOMIC DNA]</scope>
    <source>
        <strain evidence="1 2">CCFEE 5935</strain>
    </source>
</reference>
<keyword evidence="2" id="KW-1185">Reference proteome</keyword>
<dbReference type="Proteomes" id="UP001337655">
    <property type="component" value="Unassembled WGS sequence"/>
</dbReference>
<protein>
    <submittedName>
        <fullName evidence="1">Uncharacterized protein</fullName>
    </submittedName>
</protein>
<dbReference type="EMBL" id="JAVRRT010000002">
    <property type="protein sequence ID" value="KAK5174701.1"/>
    <property type="molecule type" value="Genomic_DNA"/>
</dbReference>
<sequence length="194" mass="21299">MFTGGWYRVKNMTTEGVCGNAFGFTIPTAHGDVKNDNTTMRGFVEGYEGVLNLAACRLESATGLYEVSISHGAVAPKHPVRPTILAIANNTQAQPTLPWTEDHFSTLFGISDFFMNRYSSGSQFLSQKSLTVSSCEHYLQYEEIGNTSCSSFTDSWQSTLDLLNELMSRLGVDAAQSYDASKLLGDMDPGMEIY</sequence>
<comment type="caution">
    <text evidence="1">The sequence shown here is derived from an EMBL/GenBank/DDBJ whole genome shotgun (WGS) entry which is preliminary data.</text>
</comment>
<gene>
    <name evidence="1" type="ORF">LTR77_001783</name>
</gene>
<accession>A0AAV9PPK0</accession>
<dbReference type="AlphaFoldDB" id="A0AAV9PPK0"/>
<evidence type="ECO:0000313" key="1">
    <source>
        <dbReference type="EMBL" id="KAK5174701.1"/>
    </source>
</evidence>
<evidence type="ECO:0000313" key="2">
    <source>
        <dbReference type="Proteomes" id="UP001337655"/>
    </source>
</evidence>
<dbReference type="GeneID" id="89923130"/>
<proteinExistence type="predicted"/>
<dbReference type="RefSeq" id="XP_064663370.1">
    <property type="nucleotide sequence ID" value="XM_064799043.1"/>
</dbReference>